<comment type="caution">
    <text evidence="3">The sequence shown here is derived from an EMBL/GenBank/DDBJ whole genome shotgun (WGS) entry which is preliminary data.</text>
</comment>
<reference evidence="3 4" key="1">
    <citation type="submission" date="2018-03" db="EMBL/GenBank/DDBJ databases">
        <title>Whole genome analyses suggest that Burkholderia sensu lato contains two further novel genera in the rhizoxinica-symbiotica group Mycetohabitans gen. nov., and Trinickia gen. nov.: implications for the evolution of diazotrophy and nodulation in the Burkholderiaceae.</title>
        <authorList>
            <person name="Estrada De Los Santos P."/>
            <person name="Palmer M."/>
            <person name="Chavez-Ramirez B."/>
            <person name="Steenkamp E.T."/>
            <person name="Hirsch A.M."/>
            <person name="Manyaka P."/>
            <person name="Maluk M."/>
            <person name="Lafos M."/>
            <person name="Crook M."/>
            <person name="Gross E."/>
            <person name="Simon M.F."/>
            <person name="Bueno Dos Reis Junior F."/>
            <person name="Poole P.S."/>
            <person name="Venter S.N."/>
            <person name="James E.K."/>
        </authorList>
    </citation>
    <scope>NUCLEOTIDE SEQUENCE [LARGE SCALE GENOMIC DNA]</scope>
    <source>
        <strain evidence="3 4">JPY-366</strain>
    </source>
</reference>
<dbReference type="Pfam" id="PF05016">
    <property type="entry name" value="ParE_toxin"/>
    <property type="match status" value="1"/>
</dbReference>
<name>A0A2T3XMR1_9BURK</name>
<organism evidence="3 4">
    <name type="scientific">Trinickia symbiotica</name>
    <dbReference type="NCBI Taxonomy" id="863227"/>
    <lineage>
        <taxon>Bacteria</taxon>
        <taxon>Pseudomonadati</taxon>
        <taxon>Pseudomonadota</taxon>
        <taxon>Betaproteobacteria</taxon>
        <taxon>Burkholderiales</taxon>
        <taxon>Burkholderiaceae</taxon>
        <taxon>Trinickia</taxon>
    </lineage>
</organism>
<dbReference type="AlphaFoldDB" id="A0A2T3XMR1"/>
<evidence type="ECO:0000256" key="2">
    <source>
        <dbReference type="ARBA" id="ARBA00022649"/>
    </source>
</evidence>
<dbReference type="PANTHER" id="PTHR33755:SF9">
    <property type="entry name" value="TOXIN PARE1"/>
    <property type="match status" value="1"/>
</dbReference>
<dbReference type="InterPro" id="IPR035093">
    <property type="entry name" value="RelE/ParE_toxin_dom_sf"/>
</dbReference>
<accession>A0A2T3XMR1</accession>
<keyword evidence="2" id="KW-1277">Toxin-antitoxin system</keyword>
<protein>
    <submittedName>
        <fullName evidence="3">Type II toxin-antitoxin system RelE/ParE family toxin</fullName>
    </submittedName>
</protein>
<dbReference type="InterPro" id="IPR007712">
    <property type="entry name" value="RelE/ParE_toxin"/>
</dbReference>
<dbReference type="EMBL" id="PYUC01000016">
    <property type="protein sequence ID" value="PTB17778.1"/>
    <property type="molecule type" value="Genomic_DNA"/>
</dbReference>
<dbReference type="Gene3D" id="3.30.2310.20">
    <property type="entry name" value="RelE-like"/>
    <property type="match status" value="1"/>
</dbReference>
<dbReference type="PANTHER" id="PTHR33755">
    <property type="entry name" value="TOXIN PARE1-RELATED"/>
    <property type="match status" value="1"/>
</dbReference>
<evidence type="ECO:0000313" key="4">
    <source>
        <dbReference type="Proteomes" id="UP000240638"/>
    </source>
</evidence>
<evidence type="ECO:0000256" key="1">
    <source>
        <dbReference type="ARBA" id="ARBA00006226"/>
    </source>
</evidence>
<dbReference type="InterPro" id="IPR051803">
    <property type="entry name" value="TA_system_RelE-like_toxin"/>
</dbReference>
<evidence type="ECO:0000313" key="3">
    <source>
        <dbReference type="EMBL" id="PTB17778.1"/>
    </source>
</evidence>
<dbReference type="RefSeq" id="WP_107153560.1">
    <property type="nucleotide sequence ID" value="NZ_PYUC01000016.1"/>
</dbReference>
<dbReference type="Proteomes" id="UP000240638">
    <property type="component" value="Unassembled WGS sequence"/>
</dbReference>
<gene>
    <name evidence="3" type="ORF">C9I57_26540</name>
</gene>
<sequence>MPAIYRSAAARRDLVEHYVYLAENAGPETADRFLTCAQSSFEDLARRPAIGAPLKLRNPALSGTRKWAVKGFHRFLIFYMPSGDGVTIMRVLHAAQDWWHILGMLDE</sequence>
<comment type="similarity">
    <text evidence="1">Belongs to the RelE toxin family.</text>
</comment>
<proteinExistence type="inferred from homology"/>